<evidence type="ECO:0000256" key="1">
    <source>
        <dbReference type="ARBA" id="ARBA00022679"/>
    </source>
</evidence>
<keyword evidence="9" id="KW-1185">Reference proteome</keyword>
<dbReference type="HAMAP" id="MF_00235">
    <property type="entry name" value="Adenylate_kinase_Adk"/>
    <property type="match status" value="1"/>
</dbReference>
<dbReference type="RefSeq" id="WP_088843280.1">
    <property type="nucleotide sequence ID" value="NZ_FYEW01000001.1"/>
</dbReference>
<evidence type="ECO:0000256" key="7">
    <source>
        <dbReference type="RuleBase" id="RU003331"/>
    </source>
</evidence>
<dbReference type="NCBIfam" id="NF011105">
    <property type="entry name" value="PRK14532.1"/>
    <property type="match status" value="1"/>
</dbReference>
<evidence type="ECO:0000256" key="2">
    <source>
        <dbReference type="ARBA" id="ARBA00022727"/>
    </source>
</evidence>
<dbReference type="GO" id="GO:0005524">
    <property type="term" value="F:ATP binding"/>
    <property type="evidence" value="ECO:0007669"/>
    <property type="project" value="UniProtKB-UniRule"/>
</dbReference>
<feature type="binding site" evidence="5">
    <location>
        <position position="174"/>
    </location>
    <ligand>
        <name>ATP</name>
        <dbReference type="ChEBI" id="CHEBI:30616"/>
    </ligand>
</feature>
<name>A0A212TP40_9BACT</name>
<keyword evidence="3 5" id="KW-0547">Nucleotide-binding</keyword>
<feature type="binding site" evidence="5">
    <location>
        <position position="128"/>
    </location>
    <ligand>
        <name>ATP</name>
        <dbReference type="ChEBI" id="CHEBI:30616"/>
    </ligand>
</feature>
<dbReference type="GO" id="GO:0004017">
    <property type="term" value="F:AMP kinase activity"/>
    <property type="evidence" value="ECO:0007669"/>
    <property type="project" value="UniProtKB-UniRule"/>
</dbReference>
<dbReference type="Gene3D" id="3.40.50.300">
    <property type="entry name" value="P-loop containing nucleotide triphosphate hydrolases"/>
    <property type="match status" value="1"/>
</dbReference>
<dbReference type="OrthoDB" id="9805030at2"/>
<dbReference type="PROSITE" id="PS00113">
    <property type="entry name" value="ADENYLATE_KINASE"/>
    <property type="match status" value="1"/>
</dbReference>
<proteinExistence type="inferred from homology"/>
<dbReference type="EMBL" id="FYEW01000001">
    <property type="protein sequence ID" value="SNC67680.1"/>
    <property type="molecule type" value="Genomic_DNA"/>
</dbReference>
<sequence length="207" mass="22558">MLNLVLFGPPGAGKGTQSQKLIARYNLVHLSTGDLLRAQIAQGTDLGLRAKKLMDEGLLVPDEVVIGMIDHALNANKQAAGFIFDGFPRTVPQAESLDQLLGQHNTKVSCMVALEVAEEELVKRLLERGKTSGRPDDQDETKIRKRVTVYNTETAQVAGYYAQQQKFHALNGIGAIEDIFGQICTILDQNQPATTEGSRQATDEVKA</sequence>
<feature type="binding site" evidence="5">
    <location>
        <position position="32"/>
    </location>
    <ligand>
        <name>AMP</name>
        <dbReference type="ChEBI" id="CHEBI:456215"/>
    </ligand>
</feature>
<evidence type="ECO:0000256" key="5">
    <source>
        <dbReference type="HAMAP-Rule" id="MF_00235"/>
    </source>
</evidence>
<reference evidence="9" key="1">
    <citation type="submission" date="2017-06" db="EMBL/GenBank/DDBJ databases">
        <authorList>
            <person name="Varghese N."/>
            <person name="Submissions S."/>
        </authorList>
    </citation>
    <scope>NUCLEOTIDE SEQUENCE [LARGE SCALE GENOMIC DNA]</scope>
    <source>
        <strain evidence="9">DSM 11116</strain>
    </source>
</reference>
<dbReference type="AlphaFoldDB" id="A0A212TP40"/>
<dbReference type="GO" id="GO:0005737">
    <property type="term" value="C:cytoplasm"/>
    <property type="evidence" value="ECO:0007669"/>
    <property type="project" value="UniProtKB-SubCell"/>
</dbReference>
<dbReference type="InterPro" id="IPR000850">
    <property type="entry name" value="Adenylat/UMP-CMP_kin"/>
</dbReference>
<dbReference type="GO" id="GO:0044209">
    <property type="term" value="P:AMP salvage"/>
    <property type="evidence" value="ECO:0007669"/>
    <property type="project" value="UniProtKB-UniRule"/>
</dbReference>
<comment type="caution">
    <text evidence="5">Lacks conserved residue(s) required for the propagation of feature annotation.</text>
</comment>
<accession>A0A212TP40</accession>
<feature type="binding site" evidence="5">
    <location>
        <begin position="11"/>
        <end position="16"/>
    </location>
    <ligand>
        <name>ATP</name>
        <dbReference type="ChEBI" id="CHEBI:30616"/>
    </ligand>
</feature>
<keyword evidence="5" id="KW-0963">Cytoplasm</keyword>
<evidence type="ECO:0000256" key="6">
    <source>
        <dbReference type="RuleBase" id="RU003330"/>
    </source>
</evidence>
<evidence type="ECO:0000256" key="3">
    <source>
        <dbReference type="ARBA" id="ARBA00022741"/>
    </source>
</evidence>
<dbReference type="NCBIfam" id="NF001381">
    <property type="entry name" value="PRK00279.1-3"/>
    <property type="match status" value="1"/>
</dbReference>
<keyword evidence="5 7" id="KW-0067">ATP-binding</keyword>
<dbReference type="NCBIfam" id="NF011100">
    <property type="entry name" value="PRK14527.1"/>
    <property type="match status" value="1"/>
</dbReference>
<dbReference type="PANTHER" id="PTHR23359">
    <property type="entry name" value="NUCLEOTIDE KINASE"/>
    <property type="match status" value="1"/>
</dbReference>
<comment type="subunit">
    <text evidence="5 7">Monomer.</text>
</comment>
<feature type="binding site" evidence="5">
    <location>
        <begin position="86"/>
        <end position="89"/>
    </location>
    <ligand>
        <name>AMP</name>
        <dbReference type="ChEBI" id="CHEBI:456215"/>
    </ligand>
</feature>
<dbReference type="Proteomes" id="UP000198131">
    <property type="component" value="Unassembled WGS sequence"/>
</dbReference>
<dbReference type="InterPro" id="IPR027417">
    <property type="entry name" value="P-loop_NTPase"/>
</dbReference>
<feature type="region of interest" description="NMP" evidence="5">
    <location>
        <begin position="31"/>
        <end position="60"/>
    </location>
</feature>
<dbReference type="EC" id="2.7.4.3" evidence="5 7"/>
<dbReference type="InterPro" id="IPR033690">
    <property type="entry name" value="Adenylat_kinase_CS"/>
</dbReference>
<evidence type="ECO:0000313" key="9">
    <source>
        <dbReference type="Proteomes" id="UP000198131"/>
    </source>
</evidence>
<dbReference type="Pfam" id="PF00406">
    <property type="entry name" value="ADK"/>
    <property type="match status" value="1"/>
</dbReference>
<evidence type="ECO:0000256" key="4">
    <source>
        <dbReference type="ARBA" id="ARBA00022777"/>
    </source>
</evidence>
<dbReference type="PRINTS" id="PR00094">
    <property type="entry name" value="ADENYLTKNASE"/>
</dbReference>
<keyword evidence="1 5" id="KW-0808">Transferase</keyword>
<dbReference type="SUPFAM" id="SSF52540">
    <property type="entry name" value="P-loop containing nucleoside triphosphate hydrolases"/>
    <property type="match status" value="1"/>
</dbReference>
<comment type="pathway">
    <text evidence="5">Purine metabolism; AMP biosynthesis via salvage pathway; AMP from ADP: step 1/1.</text>
</comment>
<comment type="function">
    <text evidence="5">Catalyzes the reversible transfer of the terminal phosphate group between ATP and AMP. Plays an important role in cellular energy homeostasis and in adenine nucleotide metabolism.</text>
</comment>
<keyword evidence="4 5" id="KW-0418">Kinase</keyword>
<dbReference type="CDD" id="cd01428">
    <property type="entry name" value="ADK"/>
    <property type="match status" value="1"/>
</dbReference>
<feature type="binding site" evidence="5">
    <location>
        <position position="146"/>
    </location>
    <ligand>
        <name>AMP</name>
        <dbReference type="ChEBI" id="CHEBI:456215"/>
    </ligand>
</feature>
<evidence type="ECO:0000313" key="8">
    <source>
        <dbReference type="EMBL" id="SNC67680.1"/>
    </source>
</evidence>
<comment type="subcellular location">
    <subcellularLocation>
        <location evidence="5 7">Cytoplasm</location>
    </subcellularLocation>
</comment>
<gene>
    <name evidence="5" type="primary">adk</name>
    <name evidence="8" type="ORF">SAMN06265337_2034</name>
</gene>
<feature type="binding site" evidence="5">
    <location>
        <position position="134"/>
    </location>
    <ligand>
        <name>AMP</name>
        <dbReference type="ChEBI" id="CHEBI:456215"/>
    </ligand>
</feature>
<feature type="binding site" evidence="5">
    <location>
        <position position="93"/>
    </location>
    <ligand>
        <name>AMP</name>
        <dbReference type="ChEBI" id="CHEBI:456215"/>
    </ligand>
</feature>
<dbReference type="NCBIfam" id="NF011104">
    <property type="entry name" value="PRK14531.1"/>
    <property type="match status" value="1"/>
</dbReference>
<feature type="binding site" evidence="5">
    <location>
        <position position="37"/>
    </location>
    <ligand>
        <name>AMP</name>
        <dbReference type="ChEBI" id="CHEBI:456215"/>
    </ligand>
</feature>
<dbReference type="UniPathway" id="UPA00588">
    <property type="reaction ID" value="UER00649"/>
</dbReference>
<comment type="similarity">
    <text evidence="5 6">Belongs to the adenylate kinase family.</text>
</comment>
<comment type="catalytic activity">
    <reaction evidence="5 7">
        <text>AMP + ATP = 2 ADP</text>
        <dbReference type="Rhea" id="RHEA:12973"/>
        <dbReference type="ChEBI" id="CHEBI:30616"/>
        <dbReference type="ChEBI" id="CHEBI:456215"/>
        <dbReference type="ChEBI" id="CHEBI:456216"/>
        <dbReference type="EC" id="2.7.4.3"/>
    </reaction>
</comment>
<organism evidence="8 9">
    <name type="scientific">Hymenobacter gelipurpurascens</name>
    <dbReference type="NCBI Taxonomy" id="89968"/>
    <lineage>
        <taxon>Bacteria</taxon>
        <taxon>Pseudomonadati</taxon>
        <taxon>Bacteroidota</taxon>
        <taxon>Cytophagia</taxon>
        <taxon>Cytophagales</taxon>
        <taxon>Hymenobacteraceae</taxon>
        <taxon>Hymenobacter</taxon>
    </lineage>
</organism>
<feature type="binding site" evidence="5">
    <location>
        <begin position="58"/>
        <end position="60"/>
    </location>
    <ligand>
        <name>AMP</name>
        <dbReference type="ChEBI" id="CHEBI:456215"/>
    </ligand>
</feature>
<comment type="domain">
    <text evidence="5">Consists of three domains, a large central CORE domain and two small peripheral domains, NMPbind and LID, which undergo movements during catalysis. The LID domain closes over the site of phosphoryl transfer upon ATP binding. Assembling and dissambling the active center during each catalytic cycle provides an effective means to prevent ATP hydrolysis.</text>
</comment>
<protein>
    <recommendedName>
        <fullName evidence="5 7">Adenylate kinase</fullName>
        <shortName evidence="5">AK</shortName>
        <ecNumber evidence="5 7">2.7.4.3</ecNumber>
    </recommendedName>
    <alternativeName>
        <fullName evidence="5">ATP-AMP transphosphorylase</fullName>
    </alternativeName>
    <alternativeName>
        <fullName evidence="5">ATP:AMP phosphotransferase</fullName>
    </alternativeName>
    <alternativeName>
        <fullName evidence="5">Adenylate monophosphate kinase</fullName>
    </alternativeName>
</protein>
<keyword evidence="2 5" id="KW-0545">Nucleotide biosynthesis</keyword>